<comment type="caution">
    <text evidence="8">The sequence shown here is derived from an EMBL/GenBank/DDBJ whole genome shotgun (WGS) entry which is preliminary data.</text>
</comment>
<evidence type="ECO:0000256" key="6">
    <source>
        <dbReference type="SAM" id="MobiDB-lite"/>
    </source>
</evidence>
<evidence type="ECO:0000313" key="8">
    <source>
        <dbReference type="EMBL" id="KAL0076268.1"/>
    </source>
</evidence>
<keyword evidence="1" id="KW-0479">Metal-binding</keyword>
<evidence type="ECO:0000256" key="4">
    <source>
        <dbReference type="ARBA" id="ARBA00022833"/>
    </source>
</evidence>
<dbReference type="SMART" id="SM00355">
    <property type="entry name" value="ZnF_C2H2"/>
    <property type="match status" value="4"/>
</dbReference>
<dbReference type="PANTHER" id="PTHR19818:SF139">
    <property type="entry name" value="PAIR-RULE PROTEIN ODD-PAIRED"/>
    <property type="match status" value="1"/>
</dbReference>
<evidence type="ECO:0000256" key="5">
    <source>
        <dbReference type="PROSITE-ProRule" id="PRU00042"/>
    </source>
</evidence>
<keyword evidence="9" id="KW-1185">Reference proteome</keyword>
<evidence type="ECO:0000259" key="7">
    <source>
        <dbReference type="PROSITE" id="PS50157"/>
    </source>
</evidence>
<dbReference type="Gene3D" id="3.30.160.60">
    <property type="entry name" value="Classic Zinc Finger"/>
    <property type="match status" value="2"/>
</dbReference>
<feature type="region of interest" description="Disordered" evidence="6">
    <location>
        <begin position="1"/>
        <end position="32"/>
    </location>
</feature>
<protein>
    <submittedName>
        <fullName evidence="8">C2H2-type zinc finger transcription factor</fullName>
    </submittedName>
</protein>
<dbReference type="PANTHER" id="PTHR19818">
    <property type="entry name" value="ZINC FINGER PROTEIN ZIC AND GLI"/>
    <property type="match status" value="1"/>
</dbReference>
<dbReference type="PROSITE" id="PS50157">
    <property type="entry name" value="ZINC_FINGER_C2H2_2"/>
    <property type="match status" value="2"/>
</dbReference>
<dbReference type="InterPro" id="IPR013087">
    <property type="entry name" value="Znf_C2H2_type"/>
</dbReference>
<name>A0ABR3ALG1_PHYBL</name>
<keyword evidence="3 5" id="KW-0863">Zinc-finger</keyword>
<sequence length="273" mass="30706">MDTNHCIMSGSTCSTDPKQHPSELPSDTELPSLLTPWQTEDYENSIKTALVQPNDCSQFRIDGQVPRQNSMLAHSHQVYLQQNEQKRAGPGRRRLEGQKGLLMGLIDHCYPPPICPSCYYTGSSLSDIHMHYKLHSGVKAYRCIHPTCNHAYSSRPGLRYHLEHAHTVTMISDSSVQLVASKKSVTISKRPAPTRMKKSQISASLQTLLDNAYHPTLCPACQMSFKRKTHVVHHIVSAHRGDEIYKCVVSGCKRNKAYATREGLVYHLANYHS</sequence>
<reference evidence="8 9" key="1">
    <citation type="submission" date="2024-04" db="EMBL/GenBank/DDBJ databases">
        <title>Symmetric and asymmetric DNA N6-adenine methylation regulates different biological responses in Mucorales.</title>
        <authorList>
            <consortium name="Lawrence Berkeley National Laboratory"/>
            <person name="Lax C."/>
            <person name="Mondo S.J."/>
            <person name="Osorio-Concepcion M."/>
            <person name="Muszewska A."/>
            <person name="Corrochano-Luque M."/>
            <person name="Gutierrez G."/>
            <person name="Riley R."/>
            <person name="Lipzen A."/>
            <person name="Guo J."/>
            <person name="Hundley H."/>
            <person name="Amirebrahimi M."/>
            <person name="Ng V."/>
            <person name="Lorenzo-Gutierrez D."/>
            <person name="Binder U."/>
            <person name="Yang J."/>
            <person name="Song Y."/>
            <person name="Canovas D."/>
            <person name="Navarro E."/>
            <person name="Freitag M."/>
            <person name="Gabaldon T."/>
            <person name="Grigoriev I.V."/>
            <person name="Corrochano L.M."/>
            <person name="Nicolas F.E."/>
            <person name="Garre V."/>
        </authorList>
    </citation>
    <scope>NUCLEOTIDE SEQUENCE [LARGE SCALE GENOMIC DNA]</scope>
    <source>
        <strain evidence="8 9">L51</strain>
    </source>
</reference>
<evidence type="ECO:0000256" key="3">
    <source>
        <dbReference type="ARBA" id="ARBA00022771"/>
    </source>
</evidence>
<evidence type="ECO:0000256" key="2">
    <source>
        <dbReference type="ARBA" id="ARBA00022737"/>
    </source>
</evidence>
<organism evidence="8 9">
    <name type="scientific">Phycomyces blakesleeanus</name>
    <dbReference type="NCBI Taxonomy" id="4837"/>
    <lineage>
        <taxon>Eukaryota</taxon>
        <taxon>Fungi</taxon>
        <taxon>Fungi incertae sedis</taxon>
        <taxon>Mucoromycota</taxon>
        <taxon>Mucoromycotina</taxon>
        <taxon>Mucoromycetes</taxon>
        <taxon>Mucorales</taxon>
        <taxon>Phycomycetaceae</taxon>
        <taxon>Phycomyces</taxon>
    </lineage>
</organism>
<proteinExistence type="predicted"/>
<dbReference type="PROSITE" id="PS00028">
    <property type="entry name" value="ZINC_FINGER_C2H2_1"/>
    <property type="match status" value="2"/>
</dbReference>
<dbReference type="EMBL" id="JBCLYO010000032">
    <property type="protein sequence ID" value="KAL0076268.1"/>
    <property type="molecule type" value="Genomic_DNA"/>
</dbReference>
<dbReference type="Proteomes" id="UP001448207">
    <property type="component" value="Unassembled WGS sequence"/>
</dbReference>
<evidence type="ECO:0000256" key="1">
    <source>
        <dbReference type="ARBA" id="ARBA00022723"/>
    </source>
</evidence>
<keyword evidence="4" id="KW-0862">Zinc</keyword>
<dbReference type="InterPro" id="IPR036236">
    <property type="entry name" value="Znf_C2H2_sf"/>
</dbReference>
<feature type="domain" description="C2H2-type" evidence="7">
    <location>
        <begin position="141"/>
        <end position="167"/>
    </location>
</feature>
<gene>
    <name evidence="8" type="ORF">J3Q64DRAFT_1360318</name>
</gene>
<keyword evidence="2" id="KW-0677">Repeat</keyword>
<accession>A0ABR3ALG1</accession>
<evidence type="ECO:0000313" key="9">
    <source>
        <dbReference type="Proteomes" id="UP001448207"/>
    </source>
</evidence>
<feature type="domain" description="C2H2-type" evidence="7">
    <location>
        <begin position="216"/>
        <end position="244"/>
    </location>
</feature>
<dbReference type="SUPFAM" id="SSF57667">
    <property type="entry name" value="beta-beta-alpha zinc fingers"/>
    <property type="match status" value="1"/>
</dbReference>
<dbReference type="InterPro" id="IPR050329">
    <property type="entry name" value="GLI_C2H2-zinc-finger"/>
</dbReference>